<organism evidence="4 5">
    <name type="scientific">Azospirillum oleiclasticum</name>
    <dbReference type="NCBI Taxonomy" id="2735135"/>
    <lineage>
        <taxon>Bacteria</taxon>
        <taxon>Pseudomonadati</taxon>
        <taxon>Pseudomonadota</taxon>
        <taxon>Alphaproteobacteria</taxon>
        <taxon>Rhodospirillales</taxon>
        <taxon>Azospirillaceae</taxon>
        <taxon>Azospirillum</taxon>
    </lineage>
</organism>
<reference evidence="4 5" key="1">
    <citation type="submission" date="2020-05" db="EMBL/GenBank/DDBJ databases">
        <title>Azospirillum oleiclasticum sp. nov, a nitrogen-fixing and heavy crude oil-emulsifying bacterium isolated from the crude oil of Yumen Oilfield.</title>
        <authorList>
            <person name="Wu D."/>
            <person name="Cai M."/>
            <person name="Zhang X."/>
        </authorList>
    </citation>
    <scope>NUCLEOTIDE SEQUENCE [LARGE SCALE GENOMIC DNA]</scope>
    <source>
        <strain evidence="4 5">ROY-1-1-2</strain>
    </source>
</reference>
<dbReference type="PROSITE" id="PS01081">
    <property type="entry name" value="HTH_TETR_1"/>
    <property type="match status" value="1"/>
</dbReference>
<dbReference type="RefSeq" id="WP_180281654.1">
    <property type="nucleotide sequence ID" value="NZ_JABFDB010000004.1"/>
</dbReference>
<dbReference type="InterPro" id="IPR023772">
    <property type="entry name" value="DNA-bd_HTH_TetR-type_CS"/>
</dbReference>
<dbReference type="PROSITE" id="PS50977">
    <property type="entry name" value="HTH_TETR_2"/>
    <property type="match status" value="1"/>
</dbReference>
<evidence type="ECO:0000256" key="1">
    <source>
        <dbReference type="ARBA" id="ARBA00023125"/>
    </source>
</evidence>
<evidence type="ECO:0000313" key="4">
    <source>
        <dbReference type="EMBL" id="NYZ19896.1"/>
    </source>
</evidence>
<dbReference type="Gene3D" id="1.10.357.10">
    <property type="entry name" value="Tetracycline Repressor, domain 2"/>
    <property type="match status" value="1"/>
</dbReference>
<dbReference type="Pfam" id="PF14246">
    <property type="entry name" value="TetR_C_7"/>
    <property type="match status" value="1"/>
</dbReference>
<sequence length="208" mass="22458">MSAANAADGSDPGKRSQILEGARRVFRASGFDGASMGEIARAAGVSKGTLYVYFQSKEALFTALAIEEKRGLAEALFRLDSADPDVWAVMRRLGLTFLALMVRPEHVSTVRMVIGVAEKFPELGQAFYDAGPTHGCSRLAAYLDAQVAAGRLDIRDTPLAARHFLDLCQAGALRRLLFAAGPEPTEEERAYLVDEALRVFFAAYGVKG</sequence>
<keyword evidence="1 2" id="KW-0238">DNA-binding</keyword>
<dbReference type="PANTHER" id="PTHR30055">
    <property type="entry name" value="HTH-TYPE TRANSCRIPTIONAL REGULATOR RUTR"/>
    <property type="match status" value="1"/>
</dbReference>
<dbReference type="PRINTS" id="PR00455">
    <property type="entry name" value="HTHTETR"/>
</dbReference>
<protein>
    <submittedName>
        <fullName evidence="4">TetR/AcrR family transcriptional regulator</fullName>
    </submittedName>
</protein>
<dbReference type="InterPro" id="IPR039536">
    <property type="entry name" value="TetR_C_Proteobacteria"/>
</dbReference>
<evidence type="ECO:0000259" key="3">
    <source>
        <dbReference type="PROSITE" id="PS50977"/>
    </source>
</evidence>
<evidence type="ECO:0000256" key="2">
    <source>
        <dbReference type="PROSITE-ProRule" id="PRU00335"/>
    </source>
</evidence>
<dbReference type="Proteomes" id="UP000584642">
    <property type="component" value="Unassembled WGS sequence"/>
</dbReference>
<proteinExistence type="predicted"/>
<keyword evidence="5" id="KW-1185">Reference proteome</keyword>
<dbReference type="SUPFAM" id="SSF46689">
    <property type="entry name" value="Homeodomain-like"/>
    <property type="match status" value="1"/>
</dbReference>
<feature type="DNA-binding region" description="H-T-H motif" evidence="2">
    <location>
        <begin position="35"/>
        <end position="54"/>
    </location>
</feature>
<evidence type="ECO:0000313" key="5">
    <source>
        <dbReference type="Proteomes" id="UP000584642"/>
    </source>
</evidence>
<dbReference type="InterPro" id="IPR001647">
    <property type="entry name" value="HTH_TetR"/>
</dbReference>
<feature type="domain" description="HTH tetR-type" evidence="3">
    <location>
        <begin position="12"/>
        <end position="72"/>
    </location>
</feature>
<comment type="caution">
    <text evidence="4">The sequence shown here is derived from an EMBL/GenBank/DDBJ whole genome shotgun (WGS) entry which is preliminary data.</text>
</comment>
<dbReference type="InterPro" id="IPR009057">
    <property type="entry name" value="Homeodomain-like_sf"/>
</dbReference>
<dbReference type="Gene3D" id="1.10.10.60">
    <property type="entry name" value="Homeodomain-like"/>
    <property type="match status" value="1"/>
</dbReference>
<gene>
    <name evidence="4" type="ORF">HND93_09240</name>
</gene>
<dbReference type="PANTHER" id="PTHR30055:SF146">
    <property type="entry name" value="HTH-TYPE TRANSCRIPTIONAL DUAL REGULATOR CECR"/>
    <property type="match status" value="1"/>
</dbReference>
<dbReference type="InterPro" id="IPR050109">
    <property type="entry name" value="HTH-type_TetR-like_transc_reg"/>
</dbReference>
<dbReference type="EMBL" id="JABFDB010000004">
    <property type="protein sequence ID" value="NYZ19896.1"/>
    <property type="molecule type" value="Genomic_DNA"/>
</dbReference>
<name>A0ABX2T9F4_9PROT</name>
<accession>A0ABX2T9F4</accession>
<dbReference type="Pfam" id="PF00440">
    <property type="entry name" value="TetR_N"/>
    <property type="match status" value="1"/>
</dbReference>